<evidence type="ECO:0000256" key="1">
    <source>
        <dbReference type="SAM" id="MobiDB-lite"/>
    </source>
</evidence>
<feature type="region of interest" description="Disordered" evidence="1">
    <location>
        <begin position="45"/>
        <end position="133"/>
    </location>
</feature>
<reference evidence="2 3" key="2">
    <citation type="submission" date="2018-11" db="EMBL/GenBank/DDBJ databases">
        <authorList>
            <consortium name="Pathogen Informatics"/>
        </authorList>
    </citation>
    <scope>NUCLEOTIDE SEQUENCE [LARGE SCALE GENOMIC DNA]</scope>
</reference>
<dbReference type="AlphaFoldDB" id="A0A183UEI3"/>
<keyword evidence="3" id="KW-1185">Reference proteome</keyword>
<accession>A0A183UEI3</accession>
<organism evidence="3 4">
    <name type="scientific">Toxocara canis</name>
    <name type="common">Canine roundworm</name>
    <dbReference type="NCBI Taxonomy" id="6265"/>
    <lineage>
        <taxon>Eukaryota</taxon>
        <taxon>Metazoa</taxon>
        <taxon>Ecdysozoa</taxon>
        <taxon>Nematoda</taxon>
        <taxon>Chromadorea</taxon>
        <taxon>Rhabditida</taxon>
        <taxon>Spirurina</taxon>
        <taxon>Ascaridomorpha</taxon>
        <taxon>Ascaridoidea</taxon>
        <taxon>Toxocaridae</taxon>
        <taxon>Toxocara</taxon>
    </lineage>
</organism>
<name>A0A183UEI3_TOXCA</name>
<dbReference type="Proteomes" id="UP000050794">
    <property type="component" value="Unassembled WGS sequence"/>
</dbReference>
<sequence>MRLRGGIRPGGTKPFATRLQYRKRFGHTPTSAAKTHKLNGVASRGHICARGPAPSETPLRSTSSTPPPTGDVSNGEAWRRSRIAFFPKRTVKKEKKSGSPAEGPPGEPKLVTTESKRKRNGTQSGAGSCHIYSDGGEGVDEGAQRAKNLALLRPSLYLCLNVGTSNVRTLTSEQAVDILIHKFRNIRVDSPAINETNAQQISSRNREMALRFCLARPKEV</sequence>
<dbReference type="EMBL" id="UYWY01019576">
    <property type="protein sequence ID" value="VDM38224.1"/>
    <property type="molecule type" value="Genomic_DNA"/>
</dbReference>
<dbReference type="WBParaSite" id="TCNE_0000690301-mRNA-1">
    <property type="protein sequence ID" value="TCNE_0000690301-mRNA-1"/>
    <property type="gene ID" value="TCNE_0000690301"/>
</dbReference>
<proteinExistence type="predicted"/>
<protein>
    <submittedName>
        <fullName evidence="2 4">Uncharacterized protein</fullName>
    </submittedName>
</protein>
<evidence type="ECO:0000313" key="3">
    <source>
        <dbReference type="Proteomes" id="UP000050794"/>
    </source>
</evidence>
<reference evidence="4" key="1">
    <citation type="submission" date="2016-06" db="UniProtKB">
        <authorList>
            <consortium name="WormBaseParasite"/>
        </authorList>
    </citation>
    <scope>IDENTIFICATION</scope>
</reference>
<feature type="compositionally biased region" description="Low complexity" evidence="1">
    <location>
        <begin position="54"/>
        <end position="64"/>
    </location>
</feature>
<gene>
    <name evidence="2" type="ORF">TCNE_LOCUS6903</name>
</gene>
<evidence type="ECO:0000313" key="2">
    <source>
        <dbReference type="EMBL" id="VDM38224.1"/>
    </source>
</evidence>
<evidence type="ECO:0000313" key="4">
    <source>
        <dbReference type="WBParaSite" id="TCNE_0000690301-mRNA-1"/>
    </source>
</evidence>